<dbReference type="EMBL" id="JAXCLW010000001">
    <property type="protein sequence ID" value="MDY0881664.1"/>
    <property type="molecule type" value="Genomic_DNA"/>
</dbReference>
<proteinExistence type="predicted"/>
<dbReference type="RefSeq" id="WP_320506719.1">
    <property type="nucleotide sequence ID" value="NZ_JAXCLW010000001.1"/>
</dbReference>
<name>A0ABU5E7H9_9PROT</name>
<keyword evidence="1" id="KW-0472">Membrane</keyword>
<organism evidence="2 3">
    <name type="scientific">Dongia soli</name>
    <dbReference type="NCBI Taxonomy" id="600628"/>
    <lineage>
        <taxon>Bacteria</taxon>
        <taxon>Pseudomonadati</taxon>
        <taxon>Pseudomonadota</taxon>
        <taxon>Alphaproteobacteria</taxon>
        <taxon>Rhodospirillales</taxon>
        <taxon>Dongiaceae</taxon>
        <taxon>Dongia</taxon>
    </lineage>
</organism>
<protein>
    <submittedName>
        <fullName evidence="2">Uncharacterized protein</fullName>
    </submittedName>
</protein>
<feature type="transmembrane region" description="Helical" evidence="1">
    <location>
        <begin position="38"/>
        <end position="56"/>
    </location>
</feature>
<comment type="caution">
    <text evidence="2">The sequence shown here is derived from an EMBL/GenBank/DDBJ whole genome shotgun (WGS) entry which is preliminary data.</text>
</comment>
<keyword evidence="3" id="KW-1185">Reference proteome</keyword>
<reference evidence="2 3" key="1">
    <citation type="journal article" date="2016" name="Antonie Van Leeuwenhoek">
        <title>Dongia soli sp. nov., isolated from soil from Dokdo, Korea.</title>
        <authorList>
            <person name="Kim D.U."/>
            <person name="Lee H."/>
            <person name="Kim H."/>
            <person name="Kim S.G."/>
            <person name="Ka J.O."/>
        </authorList>
    </citation>
    <scope>NUCLEOTIDE SEQUENCE [LARGE SCALE GENOMIC DNA]</scope>
    <source>
        <strain evidence="2 3">D78</strain>
    </source>
</reference>
<evidence type="ECO:0000313" key="3">
    <source>
        <dbReference type="Proteomes" id="UP001279642"/>
    </source>
</evidence>
<feature type="transmembrane region" description="Helical" evidence="1">
    <location>
        <begin position="68"/>
        <end position="94"/>
    </location>
</feature>
<evidence type="ECO:0000256" key="1">
    <source>
        <dbReference type="SAM" id="Phobius"/>
    </source>
</evidence>
<sequence length="191" mass="21291">MISLAETSIALRGIGRILRFDREFLRYFDRSRAGAWRSFWMAAVFLPVFLIRFYVLHDPRDLPIDGRMLASVLIAYAVNWMAFPLVLLGLGPLLKREAQVIGTIAVYNWLSLLLILLNVPIILLALIGLDWSILQLLDLATFLIALICEGYILAIALQIPGLSAAALVMLDFILGQLVFSLADRMGAASLF</sequence>
<feature type="transmembrane region" description="Helical" evidence="1">
    <location>
        <begin position="136"/>
        <end position="156"/>
    </location>
</feature>
<gene>
    <name evidence="2" type="ORF">SMD27_02300</name>
</gene>
<keyword evidence="1" id="KW-0812">Transmembrane</keyword>
<accession>A0ABU5E7H9</accession>
<keyword evidence="1" id="KW-1133">Transmembrane helix</keyword>
<feature type="transmembrane region" description="Helical" evidence="1">
    <location>
        <begin position="106"/>
        <end position="129"/>
    </location>
</feature>
<feature type="transmembrane region" description="Helical" evidence="1">
    <location>
        <begin position="162"/>
        <end position="182"/>
    </location>
</feature>
<evidence type="ECO:0000313" key="2">
    <source>
        <dbReference type="EMBL" id="MDY0881664.1"/>
    </source>
</evidence>
<dbReference type="Proteomes" id="UP001279642">
    <property type="component" value="Unassembled WGS sequence"/>
</dbReference>